<sequence length="334" mass="35650">MDSFAIASLELDGVEIPVVVAGDDVYDIRDVLPAVHRTGDLFTEWDANLDRIAEHIVDGAQPLGSFEALRTSVAARVLPPVQPVGQVIAAGANYREHIIQMSVAHGLGSDGASPELLRDEAAAEIDERVRSGDPYVWTGIPSAVSGAYDDIPLPDVGTDVDWELELGVVIGRTAHRVSVDDALDYVAGYTIVNDLTARSLVPRNDMAKIGTDWFRAKNQPGFFPTGPLLVPARFLPDPTAFQMLLTLNGQVMQDATTDDLAFDVPALLSYASSVAILQPGDILITGSPAGNGSHWKRFLRGGDLVESTISGLGGQRNLVRSPSGVLPPWQAGRP</sequence>
<dbReference type="EMBL" id="CP018762">
    <property type="protein sequence ID" value="APZ35400.1"/>
    <property type="molecule type" value="Genomic_DNA"/>
</dbReference>
<accession>A0A1P8UBA9</accession>
<dbReference type="Pfam" id="PF01557">
    <property type="entry name" value="FAA_hydrolase"/>
    <property type="match status" value="1"/>
</dbReference>
<dbReference type="GO" id="GO:0046872">
    <property type="term" value="F:metal ion binding"/>
    <property type="evidence" value="ECO:0007669"/>
    <property type="project" value="UniProtKB-KW"/>
</dbReference>
<evidence type="ECO:0000313" key="5">
    <source>
        <dbReference type="Proteomes" id="UP000187185"/>
    </source>
</evidence>
<evidence type="ECO:0000256" key="2">
    <source>
        <dbReference type="ARBA" id="ARBA00022723"/>
    </source>
</evidence>
<evidence type="ECO:0000256" key="1">
    <source>
        <dbReference type="ARBA" id="ARBA00010211"/>
    </source>
</evidence>
<feature type="domain" description="Fumarylacetoacetase-like C-terminal" evidence="3">
    <location>
        <begin position="87"/>
        <end position="319"/>
    </location>
</feature>
<reference evidence="4 5" key="1">
    <citation type="submission" date="2016-12" db="EMBL/GenBank/DDBJ databases">
        <title>Complete genome sequence of Microbacterium aurum KACC 15219.</title>
        <authorList>
            <person name="Jung Y."/>
            <person name="Shin J.-H."/>
            <person name="Lee Y.-J."/>
            <person name="Yi H."/>
            <person name="Bahn Y.-S."/>
            <person name="Kim J.F."/>
            <person name="Lee D.-W."/>
        </authorList>
    </citation>
    <scope>NUCLEOTIDE SEQUENCE [LARGE SCALE GENOMIC DNA]</scope>
    <source>
        <strain evidence="4 5">KACC 15219</strain>
    </source>
</reference>
<dbReference type="InterPro" id="IPR011234">
    <property type="entry name" value="Fumarylacetoacetase-like_C"/>
</dbReference>
<dbReference type="GO" id="GO:0044281">
    <property type="term" value="P:small molecule metabolic process"/>
    <property type="evidence" value="ECO:0007669"/>
    <property type="project" value="UniProtKB-ARBA"/>
</dbReference>
<keyword evidence="4" id="KW-0378">Hydrolase</keyword>
<gene>
    <name evidence="4" type="ORF">BOH66_14970</name>
</gene>
<dbReference type="InterPro" id="IPR036663">
    <property type="entry name" value="Fumarylacetoacetase_C_sf"/>
</dbReference>
<dbReference type="SUPFAM" id="SSF56529">
    <property type="entry name" value="FAH"/>
    <property type="match status" value="1"/>
</dbReference>
<evidence type="ECO:0000259" key="3">
    <source>
        <dbReference type="Pfam" id="PF01557"/>
    </source>
</evidence>
<keyword evidence="2" id="KW-0479">Metal-binding</keyword>
<protein>
    <submittedName>
        <fullName evidence="4">Hydrolase</fullName>
    </submittedName>
</protein>
<dbReference type="Gene3D" id="3.90.850.10">
    <property type="entry name" value="Fumarylacetoacetase-like, C-terminal domain"/>
    <property type="match status" value="1"/>
</dbReference>
<dbReference type="PANTHER" id="PTHR42796:SF4">
    <property type="entry name" value="FUMARYLACETOACETATE HYDROLASE DOMAIN-CONTAINING PROTEIN 2A"/>
    <property type="match status" value="1"/>
</dbReference>
<dbReference type="AlphaFoldDB" id="A0A1P8UBA9"/>
<evidence type="ECO:0000313" key="4">
    <source>
        <dbReference type="EMBL" id="APZ35400.1"/>
    </source>
</evidence>
<dbReference type="InterPro" id="IPR051121">
    <property type="entry name" value="FAH"/>
</dbReference>
<keyword evidence="5" id="KW-1185">Reference proteome</keyword>
<name>A0A1P8UBA9_9MICO</name>
<proteinExistence type="inferred from homology"/>
<dbReference type="OrthoDB" id="9805307at2"/>
<dbReference type="Proteomes" id="UP000187185">
    <property type="component" value="Chromosome"/>
</dbReference>
<dbReference type="RefSeq" id="WP_076691769.1">
    <property type="nucleotide sequence ID" value="NZ_CP018762.1"/>
</dbReference>
<comment type="similarity">
    <text evidence="1">Belongs to the FAH family.</text>
</comment>
<dbReference type="PANTHER" id="PTHR42796">
    <property type="entry name" value="FUMARYLACETOACETATE HYDROLASE DOMAIN-CONTAINING PROTEIN 2A-RELATED"/>
    <property type="match status" value="1"/>
</dbReference>
<dbReference type="GO" id="GO:0016787">
    <property type="term" value="F:hydrolase activity"/>
    <property type="evidence" value="ECO:0007669"/>
    <property type="project" value="UniProtKB-KW"/>
</dbReference>
<organism evidence="4 5">
    <name type="scientific">Microbacterium aurum</name>
    <dbReference type="NCBI Taxonomy" id="36805"/>
    <lineage>
        <taxon>Bacteria</taxon>
        <taxon>Bacillati</taxon>
        <taxon>Actinomycetota</taxon>
        <taxon>Actinomycetes</taxon>
        <taxon>Micrococcales</taxon>
        <taxon>Microbacteriaceae</taxon>
        <taxon>Microbacterium</taxon>
    </lineage>
</organism>
<dbReference type="KEGG" id="maur:BOH66_14970"/>
<dbReference type="STRING" id="36805.BOH66_14970"/>